<dbReference type="Gene3D" id="3.30.465.10">
    <property type="match status" value="1"/>
</dbReference>
<evidence type="ECO:0000256" key="2">
    <source>
        <dbReference type="ARBA" id="ARBA00022630"/>
    </source>
</evidence>
<dbReference type="PANTHER" id="PTHR42973:SF53">
    <property type="entry name" value="FAD-BINDING PCMH-TYPE DOMAIN-CONTAINING PROTEIN-RELATED"/>
    <property type="match status" value="1"/>
</dbReference>
<dbReference type="PROSITE" id="PS51257">
    <property type="entry name" value="PROKAR_LIPOPROTEIN"/>
    <property type="match status" value="1"/>
</dbReference>
<dbReference type="InterPro" id="IPR016166">
    <property type="entry name" value="FAD-bd_PCMH"/>
</dbReference>
<organism evidence="6 7">
    <name type="scientific">Microdochium bolleyi</name>
    <dbReference type="NCBI Taxonomy" id="196109"/>
    <lineage>
        <taxon>Eukaryota</taxon>
        <taxon>Fungi</taxon>
        <taxon>Dikarya</taxon>
        <taxon>Ascomycota</taxon>
        <taxon>Pezizomycotina</taxon>
        <taxon>Sordariomycetes</taxon>
        <taxon>Xylariomycetidae</taxon>
        <taxon>Xylariales</taxon>
        <taxon>Microdochiaceae</taxon>
        <taxon>Microdochium</taxon>
    </lineage>
</organism>
<dbReference type="PROSITE" id="PS51387">
    <property type="entry name" value="FAD_PCMH"/>
    <property type="match status" value="1"/>
</dbReference>
<evidence type="ECO:0000313" key="7">
    <source>
        <dbReference type="Proteomes" id="UP000070501"/>
    </source>
</evidence>
<keyword evidence="3" id="KW-0274">FAD</keyword>
<dbReference type="GO" id="GO:0016491">
    <property type="term" value="F:oxidoreductase activity"/>
    <property type="evidence" value="ECO:0007669"/>
    <property type="project" value="UniProtKB-KW"/>
</dbReference>
<evidence type="ECO:0000256" key="1">
    <source>
        <dbReference type="ARBA" id="ARBA00005466"/>
    </source>
</evidence>
<dbReference type="GO" id="GO:0071949">
    <property type="term" value="F:FAD binding"/>
    <property type="evidence" value="ECO:0007669"/>
    <property type="project" value="InterPro"/>
</dbReference>
<dbReference type="SUPFAM" id="SSF56176">
    <property type="entry name" value="FAD-binding/transporter-associated domain-like"/>
    <property type="match status" value="1"/>
</dbReference>
<evidence type="ECO:0000259" key="5">
    <source>
        <dbReference type="PROSITE" id="PS51387"/>
    </source>
</evidence>
<feature type="domain" description="FAD-binding PCMH-type" evidence="5">
    <location>
        <begin position="62"/>
        <end position="233"/>
    </location>
</feature>
<reference evidence="7" key="1">
    <citation type="submission" date="2016-02" db="EMBL/GenBank/DDBJ databases">
        <title>Draft genome sequence of Microdochium bolleyi, a fungal endophyte of beachgrass.</title>
        <authorList>
            <consortium name="DOE Joint Genome Institute"/>
            <person name="David A.S."/>
            <person name="May G."/>
            <person name="Haridas S."/>
            <person name="Lim J."/>
            <person name="Wang M."/>
            <person name="Labutti K."/>
            <person name="Lipzen A."/>
            <person name="Barry K."/>
            <person name="Grigoriev I.V."/>
        </authorList>
    </citation>
    <scope>NUCLEOTIDE SEQUENCE [LARGE SCALE GENOMIC DNA]</scope>
    <source>
        <strain evidence="7">J235TASD1</strain>
    </source>
</reference>
<dbReference type="AlphaFoldDB" id="A0A136ILL7"/>
<dbReference type="EMBL" id="KQ964273">
    <property type="protein sequence ID" value="KXJ85852.1"/>
    <property type="molecule type" value="Genomic_DNA"/>
</dbReference>
<gene>
    <name evidence="6" type="ORF">Micbo1qcDRAFT_141002</name>
</gene>
<dbReference type="Pfam" id="PF01565">
    <property type="entry name" value="FAD_binding_4"/>
    <property type="match status" value="1"/>
</dbReference>
<dbReference type="InterPro" id="IPR016169">
    <property type="entry name" value="FAD-bd_PCMH_sub2"/>
</dbReference>
<keyword evidence="4" id="KW-0560">Oxidoreductase</keyword>
<accession>A0A136ILL7</accession>
<dbReference type="PANTHER" id="PTHR42973">
    <property type="entry name" value="BINDING OXIDOREDUCTASE, PUTATIVE (AFU_ORTHOLOGUE AFUA_1G17690)-RELATED"/>
    <property type="match status" value="1"/>
</dbReference>
<dbReference type="InterPro" id="IPR050416">
    <property type="entry name" value="FAD-linked_Oxidoreductase"/>
</dbReference>
<dbReference type="STRING" id="196109.A0A136ILL7"/>
<dbReference type="InterPro" id="IPR036318">
    <property type="entry name" value="FAD-bd_PCMH-like_sf"/>
</dbReference>
<evidence type="ECO:0000313" key="6">
    <source>
        <dbReference type="EMBL" id="KXJ85852.1"/>
    </source>
</evidence>
<evidence type="ECO:0000256" key="3">
    <source>
        <dbReference type="ARBA" id="ARBA00022827"/>
    </source>
</evidence>
<evidence type="ECO:0000256" key="4">
    <source>
        <dbReference type="ARBA" id="ARBA00023002"/>
    </source>
</evidence>
<keyword evidence="7" id="KW-1185">Reference proteome</keyword>
<name>A0A136ILL7_9PEZI</name>
<dbReference type="OrthoDB" id="2151789at2759"/>
<sequence>MKLAIPIFATTVSASCHGRPPAYANAKCCADLAADASLQGKVYLPGSSAYTTRLGEYYSANAALAPSCMVLPTTTDEVSKIAALIHKTKCQFGMRAGGHSAFAGSNSVAAGVTVDFGYMNTTTYTAGDETAGVQAGSTWGKAYAALDPFGVTVAGGRASVVGVGGFITGGGYSFHSNSAGFGCDTVRNFEIVLANGTVVNANADENADLWRAQKGGSGNFGFITRVDLDVQPTNKLWAGFVGFQPEQIEGYYQTYLDFVDNMASDLASQTLLGVIANEGPNITRNAIVSNSRGVVRAPAFDRILAVPNVTETLFTDSINVIVPVFTGPTPLGLFSNWIVEMYSSDIRMLTFIDAALLRATAEMRIAAPGSKFQVLLELQPVTQSMVQHSVANGGNVLGLERVVADGPAVMFLIALTVDTAANQDIILPLTLKFRDEVNAFADSLGLNKNWKYAPYAFGDQDPLSHYGNENLALIRSVSKKFDPRGDFQRLRRSGFKIPV</sequence>
<dbReference type="InParanoid" id="A0A136ILL7"/>
<protein>
    <recommendedName>
        <fullName evidence="5">FAD-binding PCMH-type domain-containing protein</fullName>
    </recommendedName>
</protein>
<comment type="similarity">
    <text evidence="1">Belongs to the oxygen-dependent FAD-linked oxidoreductase family.</text>
</comment>
<dbReference type="Proteomes" id="UP000070501">
    <property type="component" value="Unassembled WGS sequence"/>
</dbReference>
<keyword evidence="2" id="KW-0285">Flavoprotein</keyword>
<dbReference type="InterPro" id="IPR006094">
    <property type="entry name" value="Oxid_FAD_bind_N"/>
</dbReference>
<proteinExistence type="inferred from homology"/>